<keyword evidence="3" id="KW-0378">Hydrolase</keyword>
<dbReference type="Proteomes" id="UP000279562">
    <property type="component" value="Unassembled WGS sequence"/>
</dbReference>
<protein>
    <submittedName>
        <fullName evidence="3">CPBP family intramembrane metalloprotease</fullName>
    </submittedName>
</protein>
<name>A0A3P2A3J5_9BACE</name>
<dbReference type="EMBL" id="RQYF01000050">
    <property type="protein sequence ID" value="RRD89498.1"/>
    <property type="molecule type" value="Genomic_DNA"/>
</dbReference>
<keyword evidence="1" id="KW-1133">Transmembrane helix</keyword>
<organism evidence="3 4">
    <name type="scientific">Prevotella heparinolytica</name>
    <dbReference type="NCBI Taxonomy" id="28113"/>
    <lineage>
        <taxon>Bacteria</taxon>
        <taxon>Pseudomonadati</taxon>
        <taxon>Bacteroidota</taxon>
        <taxon>Bacteroidia</taxon>
        <taxon>Bacteroidales</taxon>
        <taxon>Bacteroidaceae</taxon>
        <taxon>Bacteroides</taxon>
    </lineage>
</organism>
<feature type="transmembrane region" description="Helical" evidence="1">
    <location>
        <begin position="199"/>
        <end position="217"/>
    </location>
</feature>
<dbReference type="PANTHER" id="PTHR36435:SF1">
    <property type="entry name" value="CAAX AMINO TERMINAL PROTEASE FAMILY PROTEIN"/>
    <property type="match status" value="1"/>
</dbReference>
<evidence type="ECO:0000259" key="2">
    <source>
        <dbReference type="Pfam" id="PF02517"/>
    </source>
</evidence>
<evidence type="ECO:0000313" key="4">
    <source>
        <dbReference type="Proteomes" id="UP000279562"/>
    </source>
</evidence>
<feature type="transmembrane region" description="Helical" evidence="1">
    <location>
        <begin position="7"/>
        <end position="32"/>
    </location>
</feature>
<dbReference type="GO" id="GO:0004175">
    <property type="term" value="F:endopeptidase activity"/>
    <property type="evidence" value="ECO:0007669"/>
    <property type="project" value="UniProtKB-ARBA"/>
</dbReference>
<dbReference type="Pfam" id="PF02517">
    <property type="entry name" value="Rce1-like"/>
    <property type="match status" value="1"/>
</dbReference>
<keyword evidence="3" id="KW-0645">Protease</keyword>
<keyword evidence="1" id="KW-0812">Transmembrane</keyword>
<feature type="transmembrane region" description="Helical" evidence="1">
    <location>
        <begin position="229"/>
        <end position="249"/>
    </location>
</feature>
<dbReference type="PANTHER" id="PTHR36435">
    <property type="entry name" value="SLR1288 PROTEIN"/>
    <property type="match status" value="1"/>
</dbReference>
<gene>
    <name evidence="3" type="ORF">EII33_09805</name>
</gene>
<feature type="transmembrane region" description="Helical" evidence="1">
    <location>
        <begin position="44"/>
        <end position="63"/>
    </location>
</feature>
<reference evidence="3 4" key="1">
    <citation type="submission" date="2018-11" db="EMBL/GenBank/DDBJ databases">
        <title>Genomes From Bacteria Associated with the Canine Oral Cavity: a Test Case for Automated Genome-Based Taxonomic Assignment.</title>
        <authorList>
            <person name="Coil D.A."/>
            <person name="Jospin G."/>
            <person name="Darling A.E."/>
            <person name="Wallis C."/>
            <person name="Davis I.J."/>
            <person name="Harris S."/>
            <person name="Eisen J.A."/>
            <person name="Holcombe L.J."/>
            <person name="O'Flynn C."/>
        </authorList>
    </citation>
    <scope>NUCLEOTIDE SEQUENCE [LARGE SCALE GENOMIC DNA]</scope>
    <source>
        <strain evidence="3 4">OH1047_COT-310</strain>
    </source>
</reference>
<comment type="caution">
    <text evidence="3">The sequence shown here is derived from an EMBL/GenBank/DDBJ whole genome shotgun (WGS) entry which is preliminary data.</text>
</comment>
<dbReference type="AlphaFoldDB" id="A0A3P2A3J5"/>
<dbReference type="InterPro" id="IPR052710">
    <property type="entry name" value="CAAX_protease"/>
</dbReference>
<keyword evidence="3" id="KW-0482">Metalloprotease</keyword>
<dbReference type="InterPro" id="IPR003675">
    <property type="entry name" value="Rce1/LyrA-like_dom"/>
</dbReference>
<feature type="domain" description="CAAX prenyl protease 2/Lysostaphin resistance protein A-like" evidence="2">
    <location>
        <begin position="121"/>
        <end position="207"/>
    </location>
</feature>
<accession>A0A3P2A3J5</accession>
<dbReference type="GO" id="GO:0006508">
    <property type="term" value="P:proteolysis"/>
    <property type="evidence" value="ECO:0007669"/>
    <property type="project" value="UniProtKB-KW"/>
</dbReference>
<dbReference type="RefSeq" id="WP_125239558.1">
    <property type="nucleotide sequence ID" value="NZ_JALFAM010000011.1"/>
</dbReference>
<proteinExistence type="predicted"/>
<evidence type="ECO:0000256" key="1">
    <source>
        <dbReference type="SAM" id="Phobius"/>
    </source>
</evidence>
<feature type="transmembrane region" description="Helical" evidence="1">
    <location>
        <begin position="152"/>
        <end position="169"/>
    </location>
</feature>
<keyword evidence="4" id="KW-1185">Reference proteome</keyword>
<sequence>MGTSVKLVFIYFLMQILGALFAAPIGLVYGYVVYGRLAVAEIQPMLMSMAMLFGFLFMGLYLWRKGYLKNDGRLYSPVSVSYLVISLIAGWGIIFLVDFVVSGLHFLPDWLDSTFEALQSDVLGLLCITLLGPILEEFLFRGAITKVLLRKYDPWTAILLSGLIFGIFHINPAQVVGACLSGFLLAWLYYRTGSLIPGILIHILNNTLSVYLSVTYPDADTVRELLGESVYPVCLGFSILLLIFSLLMLNKYKLPDTDIKNLEL</sequence>
<dbReference type="GO" id="GO:0080120">
    <property type="term" value="P:CAAX-box protein maturation"/>
    <property type="evidence" value="ECO:0007669"/>
    <property type="project" value="UniProtKB-ARBA"/>
</dbReference>
<evidence type="ECO:0000313" key="3">
    <source>
        <dbReference type="EMBL" id="RRD89498.1"/>
    </source>
</evidence>
<feature type="transmembrane region" description="Helical" evidence="1">
    <location>
        <begin position="122"/>
        <end position="140"/>
    </location>
</feature>
<dbReference type="GO" id="GO:0008237">
    <property type="term" value="F:metallopeptidase activity"/>
    <property type="evidence" value="ECO:0007669"/>
    <property type="project" value="UniProtKB-KW"/>
</dbReference>
<feature type="transmembrane region" description="Helical" evidence="1">
    <location>
        <begin position="75"/>
        <end position="102"/>
    </location>
</feature>
<keyword evidence="1" id="KW-0472">Membrane</keyword>